<gene>
    <name evidence="8" type="ORF">GCM10025883_19740</name>
</gene>
<keyword evidence="1 5" id="KW-0597">Phosphoprotein</keyword>
<dbReference type="RefSeq" id="WP_284303721.1">
    <property type="nucleotide sequence ID" value="NZ_BSUO01000001.1"/>
</dbReference>
<dbReference type="SUPFAM" id="SSF52172">
    <property type="entry name" value="CheY-like"/>
    <property type="match status" value="1"/>
</dbReference>
<feature type="modified residue" description="4-aspartylphosphate" evidence="5">
    <location>
        <position position="55"/>
    </location>
</feature>
<dbReference type="EMBL" id="BSUO01000001">
    <property type="protein sequence ID" value="GMA39929.1"/>
    <property type="molecule type" value="Genomic_DNA"/>
</dbReference>
<sequence>MSIRVFIADDQEMVRVGFGLILAAEKDIEVVGEAADGAAAIEGIGRLRPDVALLDIRMPLLDGLEVTARVAGSTAVVVVTTFGDDTYVDTALAAGAVGFIVKDSGPQLLVSAVRAAARGDALISPELTLPLLRRRAAASAPVVGPDLLARLSDRELDVARLVAQGRTNAEIAGELYVALSTVKTHLARIQQRLEVRNRVEIAAVTWRRGAVE</sequence>
<reference evidence="9" key="1">
    <citation type="journal article" date="2019" name="Int. J. Syst. Evol. Microbiol.">
        <title>The Global Catalogue of Microorganisms (GCM) 10K type strain sequencing project: providing services to taxonomists for standard genome sequencing and annotation.</title>
        <authorList>
            <consortium name="The Broad Institute Genomics Platform"/>
            <consortium name="The Broad Institute Genome Sequencing Center for Infectious Disease"/>
            <person name="Wu L."/>
            <person name="Ma J."/>
        </authorList>
    </citation>
    <scope>NUCLEOTIDE SEQUENCE [LARGE SCALE GENOMIC DNA]</scope>
    <source>
        <strain evidence="9">NBRC 113072</strain>
    </source>
</reference>
<keyword evidence="3 8" id="KW-0238">DNA-binding</keyword>
<evidence type="ECO:0000313" key="8">
    <source>
        <dbReference type="EMBL" id="GMA39929.1"/>
    </source>
</evidence>
<protein>
    <submittedName>
        <fullName evidence="8">DNA-binding response regulator</fullName>
    </submittedName>
</protein>
<evidence type="ECO:0000256" key="4">
    <source>
        <dbReference type="ARBA" id="ARBA00023163"/>
    </source>
</evidence>
<dbReference type="PROSITE" id="PS50043">
    <property type="entry name" value="HTH_LUXR_2"/>
    <property type="match status" value="1"/>
</dbReference>
<evidence type="ECO:0000259" key="7">
    <source>
        <dbReference type="PROSITE" id="PS50110"/>
    </source>
</evidence>
<dbReference type="CDD" id="cd06170">
    <property type="entry name" value="LuxR_C_like"/>
    <property type="match status" value="1"/>
</dbReference>
<organism evidence="8 9">
    <name type="scientific">Mobilicoccus caccae</name>
    <dbReference type="NCBI Taxonomy" id="1859295"/>
    <lineage>
        <taxon>Bacteria</taxon>
        <taxon>Bacillati</taxon>
        <taxon>Actinomycetota</taxon>
        <taxon>Actinomycetes</taxon>
        <taxon>Micrococcales</taxon>
        <taxon>Dermatophilaceae</taxon>
        <taxon>Mobilicoccus</taxon>
    </lineage>
</organism>
<dbReference type="InterPro" id="IPR058245">
    <property type="entry name" value="NreC/VraR/RcsB-like_REC"/>
</dbReference>
<evidence type="ECO:0000256" key="2">
    <source>
        <dbReference type="ARBA" id="ARBA00023015"/>
    </source>
</evidence>
<keyword evidence="2" id="KW-0805">Transcription regulation</keyword>
<evidence type="ECO:0000256" key="1">
    <source>
        <dbReference type="ARBA" id="ARBA00022553"/>
    </source>
</evidence>
<dbReference type="PRINTS" id="PR00038">
    <property type="entry name" value="HTHLUXR"/>
</dbReference>
<keyword evidence="4" id="KW-0804">Transcription</keyword>
<dbReference type="SMART" id="SM00448">
    <property type="entry name" value="REC"/>
    <property type="match status" value="1"/>
</dbReference>
<dbReference type="Gene3D" id="3.40.50.2300">
    <property type="match status" value="1"/>
</dbReference>
<dbReference type="Pfam" id="PF00196">
    <property type="entry name" value="GerE"/>
    <property type="match status" value="1"/>
</dbReference>
<dbReference type="InterPro" id="IPR016032">
    <property type="entry name" value="Sig_transdc_resp-reg_C-effctor"/>
</dbReference>
<proteinExistence type="predicted"/>
<dbReference type="PROSITE" id="PS00622">
    <property type="entry name" value="HTH_LUXR_1"/>
    <property type="match status" value="1"/>
</dbReference>
<evidence type="ECO:0000256" key="5">
    <source>
        <dbReference type="PROSITE-ProRule" id="PRU00169"/>
    </source>
</evidence>
<dbReference type="SUPFAM" id="SSF46894">
    <property type="entry name" value="C-terminal effector domain of the bipartite response regulators"/>
    <property type="match status" value="1"/>
</dbReference>
<feature type="domain" description="HTH luxR-type" evidence="6">
    <location>
        <begin position="144"/>
        <end position="209"/>
    </location>
</feature>
<accession>A0ABQ6IT68</accession>
<dbReference type="SMART" id="SM00421">
    <property type="entry name" value="HTH_LUXR"/>
    <property type="match status" value="1"/>
</dbReference>
<name>A0ABQ6IT68_9MICO</name>
<dbReference type="PANTHER" id="PTHR43214">
    <property type="entry name" value="TWO-COMPONENT RESPONSE REGULATOR"/>
    <property type="match status" value="1"/>
</dbReference>
<dbReference type="Proteomes" id="UP001157126">
    <property type="component" value="Unassembled WGS sequence"/>
</dbReference>
<keyword evidence="9" id="KW-1185">Reference proteome</keyword>
<evidence type="ECO:0000313" key="9">
    <source>
        <dbReference type="Proteomes" id="UP001157126"/>
    </source>
</evidence>
<evidence type="ECO:0000259" key="6">
    <source>
        <dbReference type="PROSITE" id="PS50043"/>
    </source>
</evidence>
<evidence type="ECO:0000256" key="3">
    <source>
        <dbReference type="ARBA" id="ARBA00023125"/>
    </source>
</evidence>
<dbReference type="InterPro" id="IPR011006">
    <property type="entry name" value="CheY-like_superfamily"/>
</dbReference>
<dbReference type="CDD" id="cd17535">
    <property type="entry name" value="REC_NarL-like"/>
    <property type="match status" value="1"/>
</dbReference>
<dbReference type="InterPro" id="IPR001789">
    <property type="entry name" value="Sig_transdc_resp-reg_receiver"/>
</dbReference>
<dbReference type="InterPro" id="IPR000792">
    <property type="entry name" value="Tscrpt_reg_LuxR_C"/>
</dbReference>
<dbReference type="PANTHER" id="PTHR43214:SF24">
    <property type="entry name" value="TRANSCRIPTIONAL REGULATORY PROTEIN NARL-RELATED"/>
    <property type="match status" value="1"/>
</dbReference>
<dbReference type="InterPro" id="IPR039420">
    <property type="entry name" value="WalR-like"/>
</dbReference>
<dbReference type="PROSITE" id="PS50110">
    <property type="entry name" value="RESPONSE_REGULATORY"/>
    <property type="match status" value="1"/>
</dbReference>
<dbReference type="Pfam" id="PF00072">
    <property type="entry name" value="Response_reg"/>
    <property type="match status" value="1"/>
</dbReference>
<dbReference type="GO" id="GO:0003677">
    <property type="term" value="F:DNA binding"/>
    <property type="evidence" value="ECO:0007669"/>
    <property type="project" value="UniProtKB-KW"/>
</dbReference>
<comment type="caution">
    <text evidence="8">The sequence shown here is derived from an EMBL/GenBank/DDBJ whole genome shotgun (WGS) entry which is preliminary data.</text>
</comment>
<feature type="domain" description="Response regulatory" evidence="7">
    <location>
        <begin position="4"/>
        <end position="117"/>
    </location>
</feature>